<gene>
    <name evidence="3" type="ORF">CAMP_LOCUS924</name>
</gene>
<keyword evidence="4" id="KW-1185">Reference proteome</keyword>
<evidence type="ECO:0000313" key="3">
    <source>
        <dbReference type="EMBL" id="CAI5438287.1"/>
    </source>
</evidence>
<evidence type="ECO:0000256" key="2">
    <source>
        <dbReference type="SAM" id="MobiDB-lite"/>
    </source>
</evidence>
<keyword evidence="1" id="KW-0175">Coiled coil</keyword>
<organism evidence="3 4">
    <name type="scientific">Caenorhabditis angaria</name>
    <dbReference type="NCBI Taxonomy" id="860376"/>
    <lineage>
        <taxon>Eukaryota</taxon>
        <taxon>Metazoa</taxon>
        <taxon>Ecdysozoa</taxon>
        <taxon>Nematoda</taxon>
        <taxon>Chromadorea</taxon>
        <taxon>Rhabditida</taxon>
        <taxon>Rhabditina</taxon>
        <taxon>Rhabditomorpha</taxon>
        <taxon>Rhabditoidea</taxon>
        <taxon>Rhabditidae</taxon>
        <taxon>Peloderinae</taxon>
        <taxon>Caenorhabditis</taxon>
    </lineage>
</organism>
<feature type="coiled-coil region" evidence="1">
    <location>
        <begin position="1"/>
        <end position="60"/>
    </location>
</feature>
<dbReference type="OrthoDB" id="5859423at2759"/>
<dbReference type="AlphaFoldDB" id="A0A9P1I4E1"/>
<accession>A0A9P1I4E1</accession>
<proteinExistence type="predicted"/>
<evidence type="ECO:0000313" key="4">
    <source>
        <dbReference type="Proteomes" id="UP001152747"/>
    </source>
</evidence>
<comment type="caution">
    <text evidence="3">The sequence shown here is derived from an EMBL/GenBank/DDBJ whole genome shotgun (WGS) entry which is preliminary data.</text>
</comment>
<dbReference type="EMBL" id="CANHGI010000001">
    <property type="protein sequence ID" value="CAI5438287.1"/>
    <property type="molecule type" value="Genomic_DNA"/>
</dbReference>
<feature type="region of interest" description="Disordered" evidence="2">
    <location>
        <begin position="179"/>
        <end position="216"/>
    </location>
</feature>
<dbReference type="Proteomes" id="UP001152747">
    <property type="component" value="Unassembled WGS sequence"/>
</dbReference>
<evidence type="ECO:0000256" key="1">
    <source>
        <dbReference type="SAM" id="Coils"/>
    </source>
</evidence>
<sequence>MNRTEQSLKNKLERIKNKLEDVKKTKIVQDKKIDCLRDDIKESEKSYDKLESEIRREIVRQLESESKKNELERRVKIFEYENWGIQDEFQKLLKSLNEEENCHQTKEQQKIAELELLILKSRNYIREMNEKMINGSITKKTKEADKCAFELRNAENIRLSELNQKDRKMKPSILIETKSEKKKKAEMDRKNNLREKIERLEKSNGEQKMENDRLSERTELLNRRLEKIGNQRFGKNGK</sequence>
<name>A0A9P1I4E1_9PELO</name>
<reference evidence="3" key="1">
    <citation type="submission" date="2022-11" db="EMBL/GenBank/DDBJ databases">
        <authorList>
            <person name="Kikuchi T."/>
        </authorList>
    </citation>
    <scope>NUCLEOTIDE SEQUENCE</scope>
    <source>
        <strain evidence="3">PS1010</strain>
    </source>
</reference>
<protein>
    <submittedName>
        <fullName evidence="3">Uncharacterized protein</fullName>
    </submittedName>
</protein>